<protein>
    <recommendedName>
        <fullName evidence="6 12">Alpha-amylase</fullName>
        <ecNumber evidence="6 12">3.2.1.1</ecNumber>
    </recommendedName>
</protein>
<dbReference type="EMBL" id="GBBM01007112">
    <property type="protein sequence ID" value="JAC28306.1"/>
    <property type="molecule type" value="mRNA"/>
</dbReference>
<evidence type="ECO:0000256" key="1">
    <source>
        <dbReference type="ARBA" id="ARBA00000548"/>
    </source>
</evidence>
<feature type="domain" description="Glycosyl hydrolase family 13 catalytic" evidence="14">
    <location>
        <begin position="50"/>
        <end position="316"/>
    </location>
</feature>
<keyword evidence="9 12" id="KW-0119">Carbohydrate metabolism</keyword>
<evidence type="ECO:0000256" key="4">
    <source>
        <dbReference type="ARBA" id="ARBA00008061"/>
    </source>
</evidence>
<dbReference type="SUPFAM" id="SSF51445">
    <property type="entry name" value="(Trans)glycosidases"/>
    <property type="match status" value="1"/>
</dbReference>
<comment type="subunit">
    <text evidence="5">Monomer.</text>
</comment>
<evidence type="ECO:0000256" key="8">
    <source>
        <dbReference type="ARBA" id="ARBA00023214"/>
    </source>
</evidence>
<evidence type="ECO:0000256" key="2">
    <source>
        <dbReference type="ARBA" id="ARBA00001913"/>
    </source>
</evidence>
<feature type="non-terminal residue" evidence="15">
    <location>
        <position position="316"/>
    </location>
</feature>
<comment type="cofactor">
    <cofactor evidence="3">
        <name>chloride</name>
        <dbReference type="ChEBI" id="CHEBI:17996"/>
    </cofactor>
</comment>
<evidence type="ECO:0000256" key="12">
    <source>
        <dbReference type="RuleBase" id="RU361134"/>
    </source>
</evidence>
<evidence type="ECO:0000256" key="5">
    <source>
        <dbReference type="ARBA" id="ARBA00011245"/>
    </source>
</evidence>
<dbReference type="GO" id="GO:0005975">
    <property type="term" value="P:carbohydrate metabolic process"/>
    <property type="evidence" value="ECO:0007669"/>
    <property type="project" value="InterPro"/>
</dbReference>
<evidence type="ECO:0000313" key="15">
    <source>
        <dbReference type="EMBL" id="JAC28306.1"/>
    </source>
</evidence>
<dbReference type="Gene3D" id="3.20.20.80">
    <property type="entry name" value="Glycosidases"/>
    <property type="match status" value="1"/>
</dbReference>
<comment type="catalytic activity">
    <reaction evidence="1 12">
        <text>Endohydrolysis of (1-&gt;4)-alpha-D-glucosidic linkages in polysaccharides containing three or more (1-&gt;4)-alpha-linked D-glucose units.</text>
        <dbReference type="EC" id="3.2.1.1"/>
    </reaction>
</comment>
<evidence type="ECO:0000256" key="10">
    <source>
        <dbReference type="ARBA" id="ARBA00023295"/>
    </source>
</evidence>
<evidence type="ECO:0000259" key="14">
    <source>
        <dbReference type="SMART" id="SM00642"/>
    </source>
</evidence>
<dbReference type="AlphaFoldDB" id="A0A023G281"/>
<reference evidence="15" key="1">
    <citation type="submission" date="2014-03" db="EMBL/GenBank/DDBJ databases">
        <title>The sialotranscriptome of Amblyomma triste, Amblyomma parvum and Amblyomma cajennense ticks, uncovered by 454-based RNA-seq.</title>
        <authorList>
            <person name="Garcia G.R."/>
            <person name="Gardinassi L.G."/>
            <person name="Ribeiro J.M."/>
            <person name="Anatriello E."/>
            <person name="Ferreira B.R."/>
            <person name="Moreira H.N."/>
            <person name="Mafra C."/>
            <person name="Olegario M.M."/>
            <person name="Szabo P.J."/>
            <person name="Miranda-Santos I.K."/>
            <person name="Maruyama S.R."/>
        </authorList>
    </citation>
    <scope>NUCLEOTIDE SEQUENCE</scope>
    <source>
        <strain evidence="15">Mato Grasso do Sul</strain>
        <tissue evidence="15">Salivary glands</tissue>
    </source>
</reference>
<feature type="compositionally biased region" description="Basic and acidic residues" evidence="13">
    <location>
        <begin position="307"/>
        <end position="316"/>
    </location>
</feature>
<feature type="compositionally biased region" description="Polar residues" evidence="13">
    <location>
        <begin position="295"/>
        <end position="306"/>
    </location>
</feature>
<feature type="compositionally biased region" description="Polar residues" evidence="13">
    <location>
        <begin position="267"/>
        <end position="277"/>
    </location>
</feature>
<keyword evidence="8" id="KW-0868">Chloride</keyword>
<dbReference type="PRINTS" id="PR00110">
    <property type="entry name" value="ALPHAAMYLASE"/>
</dbReference>
<evidence type="ECO:0000256" key="3">
    <source>
        <dbReference type="ARBA" id="ARBA00001923"/>
    </source>
</evidence>
<evidence type="ECO:0000256" key="13">
    <source>
        <dbReference type="SAM" id="MobiDB-lite"/>
    </source>
</evidence>
<dbReference type="InterPro" id="IPR006047">
    <property type="entry name" value="GH13_cat_dom"/>
</dbReference>
<dbReference type="EC" id="3.2.1.1" evidence="6 12"/>
<keyword evidence="10 12" id="KW-0326">Glycosidase</keyword>
<proteinExistence type="evidence at transcript level"/>
<comment type="similarity">
    <text evidence="4 11">Belongs to the glycosyl hydrolase 13 family.</text>
</comment>
<feature type="compositionally biased region" description="Low complexity" evidence="13">
    <location>
        <begin position="282"/>
        <end position="294"/>
    </location>
</feature>
<evidence type="ECO:0000256" key="9">
    <source>
        <dbReference type="ARBA" id="ARBA00023277"/>
    </source>
</evidence>
<dbReference type="InterPro" id="IPR006046">
    <property type="entry name" value="Alpha_amylase"/>
</dbReference>
<dbReference type="PANTHER" id="PTHR43447">
    <property type="entry name" value="ALPHA-AMYLASE"/>
    <property type="match status" value="1"/>
</dbReference>
<keyword evidence="7 12" id="KW-0378">Hydrolase</keyword>
<dbReference type="InterPro" id="IPR017853">
    <property type="entry name" value="GH"/>
</dbReference>
<evidence type="ECO:0000256" key="6">
    <source>
        <dbReference type="ARBA" id="ARBA00012595"/>
    </source>
</evidence>
<dbReference type="SMART" id="SM00642">
    <property type="entry name" value="Aamy"/>
    <property type="match status" value="1"/>
</dbReference>
<name>A0A023G281_AMBTT</name>
<comment type="cofactor">
    <cofactor evidence="2">
        <name>Ca(2+)</name>
        <dbReference type="ChEBI" id="CHEBI:29108"/>
    </cofactor>
</comment>
<organism evidence="15">
    <name type="scientific">Amblyomma triste</name>
    <name type="common">Neotropical tick</name>
    <dbReference type="NCBI Taxonomy" id="251400"/>
    <lineage>
        <taxon>Eukaryota</taxon>
        <taxon>Metazoa</taxon>
        <taxon>Ecdysozoa</taxon>
        <taxon>Arthropoda</taxon>
        <taxon>Chelicerata</taxon>
        <taxon>Arachnida</taxon>
        <taxon>Acari</taxon>
        <taxon>Parasitiformes</taxon>
        <taxon>Ixodida</taxon>
        <taxon>Ixodoidea</taxon>
        <taxon>Ixodidae</taxon>
        <taxon>Amblyomminae</taxon>
        <taxon>Amblyomma</taxon>
    </lineage>
</organism>
<dbReference type="GO" id="GO:0004556">
    <property type="term" value="F:alpha-amylase activity"/>
    <property type="evidence" value="ECO:0007669"/>
    <property type="project" value="UniProtKB-UniRule"/>
</dbReference>
<evidence type="ECO:0000256" key="7">
    <source>
        <dbReference type="ARBA" id="ARBA00022801"/>
    </source>
</evidence>
<accession>A0A023G281</accession>
<dbReference type="GO" id="GO:0043169">
    <property type="term" value="F:cation binding"/>
    <property type="evidence" value="ECO:0007669"/>
    <property type="project" value="InterPro"/>
</dbReference>
<feature type="region of interest" description="Disordered" evidence="13">
    <location>
        <begin position="262"/>
        <end position="316"/>
    </location>
</feature>
<evidence type="ECO:0000256" key="11">
    <source>
        <dbReference type="RuleBase" id="RU003615"/>
    </source>
</evidence>
<sequence length="316" mass="34800">MSVAMWFAPKVNSGPGIVLWLIVTICCLPRAALCFSNGRFNDPKFLNNRTTIVELFEWAWPDVAQECVDFLGPFGYGAVQVSPPNENAVLLYKTPGGVDVRSWYERYEPVSYKITSPSGELEEFADMVRKCNESQVRVFVDVVLNHMTSSIGEGIGYGGTAFNSDNFAYDGVPYRASDFHSRADCGTASGLVEDYTNVVQVRNCKFRDRADLNHRLESVRSRIVDYLKRLLSVGVSGFRIDGADYMWPEDLEVIYDRLKATDDAGTETASESVSETPPQTPEEAAAMTEGGTAADTQPSADQGTTVTKDEETATQA</sequence>
<dbReference type="Pfam" id="PF00128">
    <property type="entry name" value="Alpha-amylase"/>
    <property type="match status" value="1"/>
</dbReference>